<feature type="coiled-coil region" evidence="1">
    <location>
        <begin position="291"/>
        <end position="381"/>
    </location>
</feature>
<dbReference type="AlphaFoldDB" id="A0A7N0VM34"/>
<proteinExistence type="predicted"/>
<protein>
    <submittedName>
        <fullName evidence="3">Uncharacterized protein</fullName>
    </submittedName>
</protein>
<evidence type="ECO:0000256" key="2">
    <source>
        <dbReference type="SAM" id="MobiDB-lite"/>
    </source>
</evidence>
<dbReference type="PANTHER" id="PTHR46157">
    <property type="entry name" value="K(+) EFFLUX ANTIPORTER 3, CHLOROPLASTIC"/>
    <property type="match status" value="1"/>
</dbReference>
<reference evidence="3" key="1">
    <citation type="submission" date="2021-01" db="UniProtKB">
        <authorList>
            <consortium name="EnsemblPlants"/>
        </authorList>
    </citation>
    <scope>IDENTIFICATION</scope>
</reference>
<dbReference type="EnsemblPlants" id="Kaladp1295s0033.1.v1.1">
    <property type="protein sequence ID" value="Kaladp1295s0033.1.v1.1.CDS.1"/>
    <property type="gene ID" value="Kaladp1295s0033.v1.1"/>
</dbReference>
<dbReference type="Proteomes" id="UP000594263">
    <property type="component" value="Unplaced"/>
</dbReference>
<feature type="compositionally biased region" description="Polar residues" evidence="2">
    <location>
        <begin position="474"/>
        <end position="485"/>
    </location>
</feature>
<accession>A0A7N0VM34</accession>
<evidence type="ECO:0000256" key="1">
    <source>
        <dbReference type="SAM" id="Coils"/>
    </source>
</evidence>
<dbReference type="GO" id="GO:0016020">
    <property type="term" value="C:membrane"/>
    <property type="evidence" value="ECO:0007669"/>
    <property type="project" value="TreeGrafter"/>
</dbReference>
<dbReference type="Gramene" id="Kaladp1295s0033.1.v1.1">
    <property type="protein sequence ID" value="Kaladp1295s0033.1.v1.1.CDS.1"/>
    <property type="gene ID" value="Kaladp1295s0033.v1.1"/>
</dbReference>
<evidence type="ECO:0000313" key="3">
    <source>
        <dbReference type="EnsemblPlants" id="Kaladp1295s0033.1.v1.1.CDS.1"/>
    </source>
</evidence>
<feature type="compositionally biased region" description="Polar residues" evidence="2">
    <location>
        <begin position="428"/>
        <end position="462"/>
    </location>
</feature>
<keyword evidence="1" id="KW-0175">Coiled coil</keyword>
<sequence>MDVACGFRQSSIFSDGEVARSLAAPDVADLKIGARLRFRHGRKFGGHCMVRQRLMSRVSQHSKGNELVVAIGCKPNVLVSGMYDGRGSVFRPAAGCFDRMRKISRGGVGLPCQGNDSLAYIDGNGRNVDFLESPGTVAENLEKAEDIGNAESVSAEDEGAEDEDTPDLEELRGSLQKAVRELEVARLSSIKFEEKAQKISEAAIALRDEAEQAWMEVNSTLDAIQEVENEASVAKEAVHKSTLSLSLAEARLQAAMESLEVEKEGGGTGTTSASGGDIDSVNNVNYAEEVVKTAQDDIRECRENLANCEEELKKLENKKEELQKEVNRLSEVAEKAQINASKADEEVANVMLLAEKAVAFELEATQRVNDAEIALQKAEKLIASSRGYSSEGNQGQGFDVNTVCEDEKLSQIVAGDDAVTDNDIVLNESDSPSDNVNPHSENLNQSDDSSDNENGTVKSGSSVDAEVESEKLKNSVQSLKQDPNI</sequence>
<feature type="region of interest" description="Disordered" evidence="2">
    <location>
        <begin position="420"/>
        <end position="485"/>
    </location>
</feature>
<organism evidence="3 4">
    <name type="scientific">Kalanchoe fedtschenkoi</name>
    <name type="common">Lavender scallops</name>
    <name type="synonym">South American air plant</name>
    <dbReference type="NCBI Taxonomy" id="63787"/>
    <lineage>
        <taxon>Eukaryota</taxon>
        <taxon>Viridiplantae</taxon>
        <taxon>Streptophyta</taxon>
        <taxon>Embryophyta</taxon>
        <taxon>Tracheophyta</taxon>
        <taxon>Spermatophyta</taxon>
        <taxon>Magnoliopsida</taxon>
        <taxon>eudicotyledons</taxon>
        <taxon>Gunneridae</taxon>
        <taxon>Pentapetalae</taxon>
        <taxon>Saxifragales</taxon>
        <taxon>Crassulaceae</taxon>
        <taxon>Kalanchoe</taxon>
    </lineage>
</organism>
<evidence type="ECO:0000313" key="4">
    <source>
        <dbReference type="Proteomes" id="UP000594263"/>
    </source>
</evidence>
<dbReference type="PANTHER" id="PTHR46157:SF2">
    <property type="entry name" value="K(+) EFFLUX ANTIPORTER 1, CHLOROPLASTIC-RELATED"/>
    <property type="match status" value="1"/>
</dbReference>
<feature type="compositionally biased region" description="Acidic residues" evidence="2">
    <location>
        <begin position="154"/>
        <end position="168"/>
    </location>
</feature>
<feature type="region of interest" description="Disordered" evidence="2">
    <location>
        <begin position="145"/>
        <end position="168"/>
    </location>
</feature>
<keyword evidence="4" id="KW-1185">Reference proteome</keyword>
<dbReference type="GO" id="GO:0009507">
    <property type="term" value="C:chloroplast"/>
    <property type="evidence" value="ECO:0007669"/>
    <property type="project" value="TreeGrafter"/>
</dbReference>
<name>A0A7N0VM34_KALFE</name>
<dbReference type="GO" id="GO:0015386">
    <property type="term" value="F:potassium:proton antiporter activity"/>
    <property type="evidence" value="ECO:0007669"/>
    <property type="project" value="TreeGrafter"/>
</dbReference>